<feature type="compositionally biased region" description="Basic and acidic residues" evidence="1">
    <location>
        <begin position="157"/>
        <end position="166"/>
    </location>
</feature>
<keyword evidence="3" id="KW-1185">Reference proteome</keyword>
<dbReference type="OrthoDB" id="6039124at2"/>
<dbReference type="AlphaFoldDB" id="A0A506U668"/>
<protein>
    <submittedName>
        <fullName evidence="2">Helix-turn-helix domain-containing protein</fullName>
    </submittedName>
</protein>
<feature type="region of interest" description="Disordered" evidence="1">
    <location>
        <begin position="106"/>
        <end position="166"/>
    </location>
</feature>
<sequence length="166" mass="19234">MADDFSDDEIKRDLFGNPSLPIRDRRGRKSFRKDKENQDFVMARAADGWSQKRIAEDMGIDEKTLRKYFSRELEYGPTFVRGMMLDVLMKRAREGHVPSIKLLADWHKDAGPQAPRNARPDKGAEKDEDGEEAPSRLGKKEREALEAQDVPDNYGEIFDRMSQHRH</sequence>
<evidence type="ECO:0000256" key="1">
    <source>
        <dbReference type="SAM" id="MobiDB-lite"/>
    </source>
</evidence>
<dbReference type="RefSeq" id="WP_141150319.1">
    <property type="nucleotide sequence ID" value="NZ_VHLG01000012.1"/>
</dbReference>
<name>A0A506U668_9HYPH</name>
<organism evidence="2 3">
    <name type="scientific">Martelella alba</name>
    <dbReference type="NCBI Taxonomy" id="2590451"/>
    <lineage>
        <taxon>Bacteria</taxon>
        <taxon>Pseudomonadati</taxon>
        <taxon>Pseudomonadota</taxon>
        <taxon>Alphaproteobacteria</taxon>
        <taxon>Hyphomicrobiales</taxon>
        <taxon>Aurantimonadaceae</taxon>
        <taxon>Martelella</taxon>
    </lineage>
</organism>
<gene>
    <name evidence="2" type="ORF">FJU08_17510</name>
</gene>
<evidence type="ECO:0000313" key="2">
    <source>
        <dbReference type="EMBL" id="TPW28601.1"/>
    </source>
</evidence>
<dbReference type="EMBL" id="VHLG01000012">
    <property type="protein sequence ID" value="TPW28601.1"/>
    <property type="molecule type" value="Genomic_DNA"/>
</dbReference>
<proteinExistence type="predicted"/>
<reference evidence="2 3" key="1">
    <citation type="submission" date="2019-06" db="EMBL/GenBank/DDBJ databases">
        <authorList>
            <person name="Li M."/>
        </authorList>
    </citation>
    <scope>NUCLEOTIDE SEQUENCE [LARGE SCALE GENOMIC DNA]</scope>
    <source>
        <strain evidence="2 3">BGMRC2036</strain>
    </source>
</reference>
<feature type="region of interest" description="Disordered" evidence="1">
    <location>
        <begin position="1"/>
        <end position="37"/>
    </location>
</feature>
<evidence type="ECO:0000313" key="3">
    <source>
        <dbReference type="Proteomes" id="UP000318801"/>
    </source>
</evidence>
<dbReference type="Proteomes" id="UP000318801">
    <property type="component" value="Unassembled WGS sequence"/>
</dbReference>
<comment type="caution">
    <text evidence="2">The sequence shown here is derived from an EMBL/GenBank/DDBJ whole genome shotgun (WGS) entry which is preliminary data.</text>
</comment>
<accession>A0A506U668</accession>